<sequence>MHLNFLLFSLGLIIITALSLSLTTAEDMQGFCFWTKVTLNRETHVGFLLRHDTEPSHGSSTSLHLYHSVWSVENTPLKCVVTGDTGITDNYAFWCREKSIAGDFSGSPDERFDFSLLFGPESPCALRSPNVPKRAGAASEEPNDKRLETHRNRRRGRSVVDEYADYFGPSANQNPDRGDSSGTLTHAHRRVRRGFIVPGTLWCGAGNKALSYDDLGVFAQTDICCREHDQCQDIILSFETNYGVFNKNIFTLSHCDCDNRFRACLLGAEDRMSDVVGYSFFNVLQMPCFQFTQTLQCSRRSWFGMCETYAMSLYAEVYPATAYNSTLLELDRDQEDQQVDNITISSSTPPSSTPPSSTPPSSTTPSSTTPSSTTPSSTPPSSSTPSSTTPSSTTPSSTPPSSTPPSSTPASSTPASSTTPSSTTPSSTTPSSTLNTVPATSDHSSVSTPVTLAPPTRVRLASAAEPIQQNQPTQHLSEEDKDTADRRVCVCDVYRQLDDCPFKIPPHQERYGLINPESRSLYHCNCTSRLSDGLVQQKQWSLILVEYISPSCFTLQPPDCTPRTTSCLASLVQRPPTQPETLHSTGGDLGRSSRGPNSRRAKRKYHSVRLHKRCLRMTPPKAHKTRKHKNRRPNVM</sequence>
<proteinExistence type="predicted"/>
<reference evidence="1" key="1">
    <citation type="submission" date="2021-05" db="EMBL/GenBank/DDBJ databases">
        <authorList>
            <person name="Pan Q."/>
            <person name="Jouanno E."/>
            <person name="Zahm M."/>
            <person name="Klopp C."/>
            <person name="Cabau C."/>
            <person name="Louis A."/>
            <person name="Berthelot C."/>
            <person name="Parey E."/>
            <person name="Roest Crollius H."/>
            <person name="Montfort J."/>
            <person name="Robinson-Rechavi M."/>
            <person name="Bouchez O."/>
            <person name="Lampietro C."/>
            <person name="Lopez Roques C."/>
            <person name="Donnadieu C."/>
            <person name="Postlethwait J."/>
            <person name="Bobe J."/>
            <person name="Dillon D."/>
            <person name="Chandos A."/>
            <person name="von Hippel F."/>
            <person name="Guiguen Y."/>
        </authorList>
    </citation>
    <scope>NUCLEOTIDE SEQUENCE</scope>
    <source>
        <strain evidence="1">YG-Jan2019</strain>
    </source>
</reference>
<keyword evidence="2" id="KW-1185">Reference proteome</keyword>
<dbReference type="Proteomes" id="UP001157502">
    <property type="component" value="Chromosome 33"/>
</dbReference>
<comment type="caution">
    <text evidence="1">The sequence shown here is derived from an EMBL/GenBank/DDBJ whole genome shotgun (WGS) entry which is preliminary data.</text>
</comment>
<evidence type="ECO:0000313" key="2">
    <source>
        <dbReference type="Proteomes" id="UP001157502"/>
    </source>
</evidence>
<accession>A0ACC2F6S0</accession>
<evidence type="ECO:0000313" key="1">
    <source>
        <dbReference type="EMBL" id="KAJ7987048.1"/>
    </source>
</evidence>
<gene>
    <name evidence="1" type="ORF">DPEC_G00334720</name>
</gene>
<name>A0ACC2F6S0_DALPE</name>
<protein>
    <submittedName>
        <fullName evidence="1">Uncharacterized protein</fullName>
    </submittedName>
</protein>
<dbReference type="EMBL" id="CM055760">
    <property type="protein sequence ID" value="KAJ7987048.1"/>
    <property type="molecule type" value="Genomic_DNA"/>
</dbReference>
<organism evidence="1 2">
    <name type="scientific">Dallia pectoralis</name>
    <name type="common">Alaska blackfish</name>
    <dbReference type="NCBI Taxonomy" id="75939"/>
    <lineage>
        <taxon>Eukaryota</taxon>
        <taxon>Metazoa</taxon>
        <taxon>Chordata</taxon>
        <taxon>Craniata</taxon>
        <taxon>Vertebrata</taxon>
        <taxon>Euteleostomi</taxon>
        <taxon>Actinopterygii</taxon>
        <taxon>Neopterygii</taxon>
        <taxon>Teleostei</taxon>
        <taxon>Protacanthopterygii</taxon>
        <taxon>Esociformes</taxon>
        <taxon>Umbridae</taxon>
        <taxon>Dallia</taxon>
    </lineage>
</organism>